<evidence type="ECO:0000256" key="1">
    <source>
        <dbReference type="ARBA" id="ARBA00004328"/>
    </source>
</evidence>
<feature type="domain" description="Phage capsid-like C-terminal" evidence="4">
    <location>
        <begin position="158"/>
        <end position="434"/>
    </location>
</feature>
<accession>A0A6J5M9K7</accession>
<protein>
    <submittedName>
        <fullName evidence="5">Major_cap_HK97, phage major capsid protein, HK97 family</fullName>
    </submittedName>
</protein>
<dbReference type="InterPro" id="IPR054612">
    <property type="entry name" value="Phage_capsid-like_C"/>
</dbReference>
<evidence type="ECO:0000259" key="4">
    <source>
        <dbReference type="Pfam" id="PF05065"/>
    </source>
</evidence>
<evidence type="ECO:0000256" key="3">
    <source>
        <dbReference type="SAM" id="MobiDB-lite"/>
    </source>
</evidence>
<dbReference type="EMBL" id="LR796397">
    <property type="protein sequence ID" value="CAB4141890.1"/>
    <property type="molecule type" value="Genomic_DNA"/>
</dbReference>
<feature type="region of interest" description="Disordered" evidence="3">
    <location>
        <begin position="66"/>
        <end position="85"/>
    </location>
</feature>
<reference evidence="5" key="1">
    <citation type="submission" date="2020-04" db="EMBL/GenBank/DDBJ databases">
        <authorList>
            <person name="Chiriac C."/>
            <person name="Salcher M."/>
            <person name="Ghai R."/>
            <person name="Kavagutti S V."/>
        </authorList>
    </citation>
    <scope>NUCLEOTIDE SEQUENCE</scope>
</reference>
<organism evidence="5">
    <name type="scientific">uncultured Caudovirales phage</name>
    <dbReference type="NCBI Taxonomy" id="2100421"/>
    <lineage>
        <taxon>Viruses</taxon>
        <taxon>Duplodnaviria</taxon>
        <taxon>Heunggongvirae</taxon>
        <taxon>Uroviricota</taxon>
        <taxon>Caudoviricetes</taxon>
        <taxon>Peduoviridae</taxon>
        <taxon>Maltschvirus</taxon>
        <taxon>Maltschvirus maltsch</taxon>
    </lineage>
</organism>
<dbReference type="NCBIfam" id="TIGR01554">
    <property type="entry name" value="major_cap_HK97"/>
    <property type="match status" value="1"/>
</dbReference>
<proteinExistence type="predicted"/>
<dbReference type="SUPFAM" id="SSF56563">
    <property type="entry name" value="Major capsid protein gp5"/>
    <property type="match status" value="1"/>
</dbReference>
<gene>
    <name evidence="5" type="ORF">UFOVP428_13</name>
</gene>
<dbReference type="Gene3D" id="3.30.2400.10">
    <property type="entry name" value="Major capsid protein gp5"/>
    <property type="match status" value="1"/>
</dbReference>
<dbReference type="Pfam" id="PF05065">
    <property type="entry name" value="Phage_capsid"/>
    <property type="match status" value="1"/>
</dbReference>
<evidence type="ECO:0000256" key="2">
    <source>
        <dbReference type="ARBA" id="ARBA00022844"/>
    </source>
</evidence>
<name>A0A6J5M9K7_9CAUD</name>
<evidence type="ECO:0000313" key="5">
    <source>
        <dbReference type="EMBL" id="CAB4141890.1"/>
    </source>
</evidence>
<feature type="compositionally biased region" description="Basic and acidic residues" evidence="3">
    <location>
        <begin position="74"/>
        <end position="85"/>
    </location>
</feature>
<keyword evidence="2" id="KW-0946">Virion</keyword>
<dbReference type="InterPro" id="IPR024455">
    <property type="entry name" value="Phage_capsid"/>
</dbReference>
<comment type="subcellular location">
    <subcellularLocation>
        <location evidence="1">Virion</location>
    </subcellularLocation>
</comment>
<dbReference type="GO" id="GO:0044423">
    <property type="term" value="C:virion component"/>
    <property type="evidence" value="ECO:0007669"/>
    <property type="project" value="UniProtKB-KW"/>
</dbReference>
<sequence>MKNIKALKEERGHLLDELAGLQTVIEREARSMSELETNRLNDIEARLSSIANEVEKLDKLQNLAAQAAGNSVSRSEEKEKSKMKDQYSFKRAMEMAISGRRDGVEGEFNAIAAEEYQRSGVSVSAHSIKIPSEVFKRDMTATGGSPAGAEGGYNIQTSVGSIIDVLLPRTVLRGLGVQQLSNLVGNLDLPTASTLPSAGWNTENGSATEKSPAFSKVTFSPKRLAAYIQVSNQLMLQSSNSIDAYVRNWLLQAMAQSMEAAAIKGGGSNEPTGIIANANVNVVFAGGATSNATNANGAAPVWADVVNLMKAVENANGEGVAYLTNPLVKAKLQTTPRQSSGVEGNFIWPAGGSELNGYPVATSTLVPSNLSKGTSSTLSAAIFGDFSKMALASWGGMELTVDPYSGATAGLTNVVLNAYMDCNLLQPAAFAVCKDIVA</sequence>